<evidence type="ECO:0000313" key="3">
    <source>
        <dbReference type="EMBL" id="KAA1172755.1"/>
    </source>
</evidence>
<dbReference type="RefSeq" id="WP_149600715.1">
    <property type="nucleotide sequence ID" value="NZ_VTUU01000006.1"/>
</dbReference>
<dbReference type="SMART" id="SM00091">
    <property type="entry name" value="PAS"/>
    <property type="match status" value="1"/>
</dbReference>
<comment type="caution">
    <text evidence="3">The sequence shown here is derived from an EMBL/GenBank/DDBJ whole genome shotgun (WGS) entry which is preliminary data.</text>
</comment>
<organism evidence="3 4">
    <name type="scientific">Marinobacter salinexigens</name>
    <dbReference type="NCBI Taxonomy" id="2919747"/>
    <lineage>
        <taxon>Bacteria</taxon>
        <taxon>Pseudomonadati</taxon>
        <taxon>Pseudomonadota</taxon>
        <taxon>Gammaproteobacteria</taxon>
        <taxon>Pseudomonadales</taxon>
        <taxon>Marinobacteraceae</taxon>
        <taxon>Marinobacter</taxon>
    </lineage>
</organism>
<dbReference type="PROSITE" id="PS50112">
    <property type="entry name" value="PAS"/>
    <property type="match status" value="1"/>
</dbReference>
<proteinExistence type="predicted"/>
<dbReference type="SUPFAM" id="SSF55785">
    <property type="entry name" value="PYP-like sensor domain (PAS domain)"/>
    <property type="match status" value="1"/>
</dbReference>
<dbReference type="AlphaFoldDB" id="A0A5B0VEY4"/>
<keyword evidence="4" id="KW-1185">Reference proteome</keyword>
<dbReference type="Proteomes" id="UP000323161">
    <property type="component" value="Unassembled WGS sequence"/>
</dbReference>
<keyword evidence="3" id="KW-0808">Transferase</keyword>
<dbReference type="InterPro" id="IPR000014">
    <property type="entry name" value="PAS"/>
</dbReference>
<dbReference type="CDD" id="cd00130">
    <property type="entry name" value="PAS"/>
    <property type="match status" value="1"/>
</dbReference>
<keyword evidence="3" id="KW-0418">Kinase</keyword>
<sequence length="330" mass="36407">MDSSLLRLTRRPRLWPGLWIPATILLAGLIATVLMASVESKKARDLAEARYHYQHQTLVNLLLARTPAQMPPANTTEWLQALFSEVLPPSLGLRIDTLERHSKQPLFQVRTNGHIDPTRALRTEISPGGTLNWMLTTVPDPAILDRKATQAKAMVWTGGLIISGFATLLAVLLCRRLHRQSIVLATLAGKESSARAQVTNLQVEKAVLRQALNDSEERSRDLVALSGAITCELDKDGCIGYISAQVANLIGRAPSDLSGQAFLELIGTEYRENYLRALDSARTDGTMARIDLSLKHDHEDRTTPVILRILARQDPLHGLIGYRLSALPLS</sequence>
<keyword evidence="1" id="KW-1133">Transmembrane helix</keyword>
<dbReference type="EMBL" id="VTUU01000006">
    <property type="protein sequence ID" value="KAA1172755.1"/>
    <property type="molecule type" value="Genomic_DNA"/>
</dbReference>
<feature type="transmembrane region" description="Helical" evidence="1">
    <location>
        <begin position="153"/>
        <end position="173"/>
    </location>
</feature>
<keyword evidence="1" id="KW-0812">Transmembrane</keyword>
<name>A0A5B0VEY4_9GAMM</name>
<feature type="transmembrane region" description="Helical" evidence="1">
    <location>
        <begin position="18"/>
        <end position="38"/>
    </location>
</feature>
<dbReference type="InterPro" id="IPR035965">
    <property type="entry name" value="PAS-like_dom_sf"/>
</dbReference>
<evidence type="ECO:0000313" key="4">
    <source>
        <dbReference type="Proteomes" id="UP000323161"/>
    </source>
</evidence>
<evidence type="ECO:0000256" key="1">
    <source>
        <dbReference type="SAM" id="Phobius"/>
    </source>
</evidence>
<protein>
    <submittedName>
        <fullName evidence="3">Histidine kinase</fullName>
    </submittedName>
</protein>
<dbReference type="Gene3D" id="3.30.450.20">
    <property type="entry name" value="PAS domain"/>
    <property type="match status" value="1"/>
</dbReference>
<keyword evidence="1" id="KW-0472">Membrane</keyword>
<feature type="domain" description="PAS" evidence="2">
    <location>
        <begin position="233"/>
        <end position="285"/>
    </location>
</feature>
<gene>
    <name evidence="3" type="ORF">FWJ25_13130</name>
</gene>
<dbReference type="GO" id="GO:0016301">
    <property type="term" value="F:kinase activity"/>
    <property type="evidence" value="ECO:0007669"/>
    <property type="project" value="UniProtKB-KW"/>
</dbReference>
<evidence type="ECO:0000259" key="2">
    <source>
        <dbReference type="PROSITE" id="PS50112"/>
    </source>
</evidence>
<accession>A0A5B0VEY4</accession>
<reference evidence="3 4" key="1">
    <citation type="submission" date="2019-08" db="EMBL/GenBank/DDBJ databases">
        <title>Marinobacter ZYF650 sp. nov., a marine bacterium isolated from seawater of the Mariana trench.</title>
        <authorList>
            <person name="Ahmad W."/>
        </authorList>
    </citation>
    <scope>NUCLEOTIDE SEQUENCE [LARGE SCALE GENOMIC DNA]</scope>
    <source>
        <strain evidence="3 4">ZYF650</strain>
    </source>
</reference>